<dbReference type="GO" id="GO:0043952">
    <property type="term" value="P:protein transport by the Sec complex"/>
    <property type="evidence" value="ECO:0007669"/>
    <property type="project" value="UniProtKB-ARBA"/>
</dbReference>
<evidence type="ECO:0000256" key="3">
    <source>
        <dbReference type="ARBA" id="ARBA00022448"/>
    </source>
</evidence>
<dbReference type="PROSITE" id="PS51196">
    <property type="entry name" value="SECA_MOTOR_DEAD"/>
    <property type="match status" value="1"/>
</dbReference>
<evidence type="ECO:0000256" key="4">
    <source>
        <dbReference type="ARBA" id="ARBA00022475"/>
    </source>
</evidence>
<evidence type="ECO:0000256" key="7">
    <source>
        <dbReference type="ARBA" id="ARBA00022840"/>
    </source>
</evidence>
<dbReference type="InterPro" id="IPR000185">
    <property type="entry name" value="SecA"/>
</dbReference>
<feature type="binding site" evidence="12">
    <location>
        <position position="569"/>
    </location>
    <ligand>
        <name>ATP</name>
        <dbReference type="ChEBI" id="CHEBI:30616"/>
    </ligand>
</feature>
<dbReference type="Pfam" id="PF01043">
    <property type="entry name" value="SecA_PP_bind"/>
    <property type="match status" value="1"/>
</dbReference>
<evidence type="ECO:0000256" key="6">
    <source>
        <dbReference type="ARBA" id="ARBA00022741"/>
    </source>
</evidence>
<dbReference type="Gene3D" id="3.40.50.300">
    <property type="entry name" value="P-loop containing nucleotide triphosphate hydrolases"/>
    <property type="match status" value="2"/>
</dbReference>
<dbReference type="PROSITE" id="PS01312">
    <property type="entry name" value="SECA"/>
    <property type="match status" value="1"/>
</dbReference>
<dbReference type="PROSITE" id="PS51192">
    <property type="entry name" value="HELICASE_ATP_BIND_1"/>
    <property type="match status" value="1"/>
</dbReference>
<evidence type="ECO:0000256" key="11">
    <source>
        <dbReference type="ARBA" id="ARBA00023136"/>
    </source>
</evidence>
<dbReference type="GO" id="GO:0008564">
    <property type="term" value="F:protein-exporting ATPase activity"/>
    <property type="evidence" value="ECO:0007669"/>
    <property type="project" value="UniProtKB-EC"/>
</dbReference>
<evidence type="ECO:0000256" key="13">
    <source>
        <dbReference type="SAM" id="MobiDB-lite"/>
    </source>
</evidence>
<dbReference type="GO" id="GO:0031522">
    <property type="term" value="C:cell envelope Sec protein transport complex"/>
    <property type="evidence" value="ECO:0007669"/>
    <property type="project" value="TreeGrafter"/>
</dbReference>
<keyword evidence="9 12" id="KW-1278">Translocase</keyword>
<evidence type="ECO:0000259" key="15">
    <source>
        <dbReference type="PROSITE" id="PS51196"/>
    </source>
</evidence>
<keyword evidence="11 12" id="KW-0472">Membrane</keyword>
<dbReference type="PRINTS" id="PR00906">
    <property type="entry name" value="SECA"/>
</dbReference>
<comment type="function">
    <text evidence="12">Part of the Sec protein translocase complex. Interacts with the SecYEG preprotein conducting channel. Has a central role in coupling the hydrolysis of ATP to the transfer of proteins into and across the cell membrane, serving as an ATP-driven molecular motor driving the stepwise translocation of polypeptide chains across the membrane.</text>
</comment>
<dbReference type="FunFam" id="3.40.50.300:FF:000113">
    <property type="entry name" value="Preprotein translocase subunit SecA"/>
    <property type="match status" value="1"/>
</dbReference>
<dbReference type="CDD" id="cd18803">
    <property type="entry name" value="SF2_C_secA"/>
    <property type="match status" value="1"/>
</dbReference>
<dbReference type="Proteomes" id="UP000230790">
    <property type="component" value="Unassembled WGS sequence"/>
</dbReference>
<feature type="domain" description="Helicase ATP-binding" evidence="14">
    <location>
        <begin position="89"/>
        <end position="279"/>
    </location>
</feature>
<organism evidence="16 17">
    <name type="scientific">Candidatus Thermofonsia Clade 3 bacterium</name>
    <dbReference type="NCBI Taxonomy" id="2364212"/>
    <lineage>
        <taxon>Bacteria</taxon>
        <taxon>Bacillati</taxon>
        <taxon>Chloroflexota</taxon>
        <taxon>Candidatus Thermofontia</taxon>
        <taxon>Candidatus Thermofonsia Clade 3</taxon>
    </lineage>
</organism>
<dbReference type="InterPro" id="IPR044722">
    <property type="entry name" value="SecA_SF2_C"/>
</dbReference>
<evidence type="ECO:0000256" key="2">
    <source>
        <dbReference type="ARBA" id="ARBA00007650"/>
    </source>
</evidence>
<dbReference type="GO" id="GO:0006605">
    <property type="term" value="P:protein targeting"/>
    <property type="evidence" value="ECO:0007669"/>
    <property type="project" value="UniProtKB-UniRule"/>
</dbReference>
<dbReference type="GO" id="GO:0017038">
    <property type="term" value="P:protein import"/>
    <property type="evidence" value="ECO:0007669"/>
    <property type="project" value="InterPro"/>
</dbReference>
<dbReference type="FunFam" id="3.90.1440.10:FF:000002">
    <property type="entry name" value="Protein translocase subunit SecA"/>
    <property type="match status" value="1"/>
</dbReference>
<evidence type="ECO:0000313" key="16">
    <source>
        <dbReference type="EMBL" id="PJF47608.1"/>
    </source>
</evidence>
<dbReference type="GO" id="GO:0005829">
    <property type="term" value="C:cytosol"/>
    <property type="evidence" value="ECO:0007669"/>
    <property type="project" value="TreeGrafter"/>
</dbReference>
<comment type="caution">
    <text evidence="16">The sequence shown here is derived from an EMBL/GenBank/DDBJ whole genome shotgun (WGS) entry which is preliminary data.</text>
</comment>
<dbReference type="InterPro" id="IPR011115">
    <property type="entry name" value="SecA_DEAD"/>
</dbReference>
<feature type="region of interest" description="Disordered" evidence="13">
    <location>
        <begin position="1004"/>
        <end position="1029"/>
    </location>
</feature>
<sequence length="1056" mass="119766">MFKNLLTRLIGSDSEKALARLGPMVERCNALEPEMMKLTDAELRAKTDEFKARLADGETLDDLMPEAFAVVREASRRVNNMRHYDVQLVGGALLHQGKIAEMRTGEGKTLVATLPLYLNALLGKGVHLVTQNDYLAKRDAQWMGKVYHFLGLRTGIIQSAGDGRPDDATYEFDPTYPSTDDRFLNLRPIKRKQAYECDITYGTNNEFGFDYLRDNMTTDLAECVQRVDEDGQPLLYFAVIDEVDNLLIDEARTPLIISGPADEPSGLYKRFAELVRRLEPSKHNDFKNPDGDYIVEAKSKNVTLTEQGISKIEKWLGIDNLYSPEHAEMTPYLDNALRAHVIYERDRDYVVSDKGEIIIVDEFTGRLMYGRRFSEGLHQAIEAKEGVKVQRESFTYATITFQNFFKMYDKLAGMTGTAMTEAEEFFKIYNLEVVPLPTHIEYQAMQKKLIEKQDKFVDGSPVTVYVDPKTNRKYYKRLDYPDLVFKNAEAKFKAVVNEIAETHKTGRPVLVGTIAIETSEHLSRMLERRGIPHQVLNAKHHEKEATVIAQAGRSGAVTIATNMAGRGVDILLGGNPEGIARERLRKAGKDLTQITPEEWQAALAEATRETEEDKKKVLALGGLHVIGTERHEARRIDNQLRGRCARQGDPGSTRFYVSLDDELMRRFGGERVKSLMERLKIEEDVPLEYGILSKSIEQAQEKVEGYNFDIRKHVVQYDDVINRQREVIYRQRRTILEKDDLKENVMDLVAEELEEIVQEHTVGDLPENWDLQGLLNQARAIVPLPKDFDPAQWAKGTRDEIVDFLVGQAEQRYDAGLGEFAKVLQTQMTLAGVTLEQMRLGHDPMMRCIHRWVKKHFDAPPEAFAAIEPLPLNEIPAQHQPAVARGFFDGVRLFRDRAVLIQTVDQHWVKHLTDLDELREGIGLRAFAQRNPLVEFRTEASRMYEEMLASIREQVAHRIFNVQFNVQAPRPQRQQHPQPQRMAALPAGARSPIDRAIERGALRTSGGSAAAGAGNGKPKPATSRKLGRNDICPFCDSGKKVKVCQCEGARNWRGEL</sequence>
<dbReference type="Pfam" id="PF21090">
    <property type="entry name" value="P-loop_SecA"/>
    <property type="match status" value="1"/>
</dbReference>
<dbReference type="Gene3D" id="3.90.1440.10">
    <property type="entry name" value="SecA, preprotein cross-linking domain"/>
    <property type="match status" value="1"/>
</dbReference>
<dbReference type="SMART" id="SM00958">
    <property type="entry name" value="SecA_PP_bind"/>
    <property type="match status" value="1"/>
</dbReference>
<comment type="catalytic activity">
    <reaction evidence="12">
        <text>ATP + H2O + cellular proteinSide 1 = ADP + phosphate + cellular proteinSide 2.</text>
        <dbReference type="EC" id="7.4.2.8"/>
    </reaction>
</comment>
<dbReference type="PANTHER" id="PTHR30612">
    <property type="entry name" value="SECA INNER MEMBRANE COMPONENT OF SEC PROTEIN SECRETION SYSTEM"/>
    <property type="match status" value="1"/>
</dbReference>
<proteinExistence type="inferred from homology"/>
<dbReference type="GO" id="GO:0005886">
    <property type="term" value="C:plasma membrane"/>
    <property type="evidence" value="ECO:0007669"/>
    <property type="project" value="UniProtKB-SubCell"/>
</dbReference>
<keyword evidence="5 12" id="KW-0963">Cytoplasm</keyword>
<dbReference type="InterPro" id="IPR036266">
    <property type="entry name" value="SecA_Wing/Scaffold_sf"/>
</dbReference>
<dbReference type="SMART" id="SM00957">
    <property type="entry name" value="SecA_DEAD"/>
    <property type="match status" value="1"/>
</dbReference>
<evidence type="ECO:0000256" key="9">
    <source>
        <dbReference type="ARBA" id="ARBA00022967"/>
    </source>
</evidence>
<dbReference type="InterPro" id="IPR020937">
    <property type="entry name" value="SecA_CS"/>
</dbReference>
<dbReference type="SUPFAM" id="SSF81767">
    <property type="entry name" value="Pre-protein crosslinking domain of SecA"/>
    <property type="match status" value="1"/>
</dbReference>
<feature type="compositionally biased region" description="Low complexity" evidence="13">
    <location>
        <begin position="1004"/>
        <end position="1021"/>
    </location>
</feature>
<keyword evidence="4 12" id="KW-1003">Cell membrane</keyword>
<keyword evidence="6 12" id="KW-0547">Nucleotide-binding</keyword>
<dbReference type="Pfam" id="PF07517">
    <property type="entry name" value="SecA_DEAD"/>
    <property type="match status" value="1"/>
</dbReference>
<evidence type="ECO:0000256" key="12">
    <source>
        <dbReference type="HAMAP-Rule" id="MF_01382"/>
    </source>
</evidence>
<dbReference type="EMBL" id="PGTN01000041">
    <property type="protein sequence ID" value="PJF47608.1"/>
    <property type="molecule type" value="Genomic_DNA"/>
</dbReference>
<dbReference type="GO" id="GO:0005524">
    <property type="term" value="F:ATP binding"/>
    <property type="evidence" value="ECO:0007669"/>
    <property type="project" value="UniProtKB-UniRule"/>
</dbReference>
<evidence type="ECO:0000256" key="5">
    <source>
        <dbReference type="ARBA" id="ARBA00022490"/>
    </source>
</evidence>
<dbReference type="SUPFAM" id="SSF52540">
    <property type="entry name" value="P-loop containing nucleoside triphosphate hydrolases"/>
    <property type="match status" value="2"/>
</dbReference>
<dbReference type="Gene3D" id="1.10.3060.10">
    <property type="entry name" value="Helical scaffold and wing domains of SecA"/>
    <property type="match status" value="2"/>
</dbReference>
<dbReference type="AlphaFoldDB" id="A0A2M8QCW7"/>
<gene>
    <name evidence="12" type="primary">secA</name>
    <name evidence="16" type="ORF">CUN48_07760</name>
</gene>
<feature type="binding site" evidence="12">
    <location>
        <position position="87"/>
    </location>
    <ligand>
        <name>ATP</name>
        <dbReference type="ChEBI" id="CHEBI:30616"/>
    </ligand>
</feature>
<dbReference type="CDD" id="cd17928">
    <property type="entry name" value="DEXDc_SecA"/>
    <property type="match status" value="1"/>
</dbReference>
<comment type="subcellular location">
    <subcellularLocation>
        <location evidence="12">Cell membrane</location>
        <topology evidence="12">Peripheral membrane protein</topology>
        <orientation evidence="12">Cytoplasmic side</orientation>
    </subcellularLocation>
    <subcellularLocation>
        <location evidence="12">Cytoplasm</location>
    </subcellularLocation>
    <subcellularLocation>
        <location evidence="1">Membrane</location>
        <topology evidence="1">Peripheral membrane protein</topology>
    </subcellularLocation>
    <text evidence="12">Distribution is 50-50.</text>
</comment>
<dbReference type="SUPFAM" id="SSF81886">
    <property type="entry name" value="Helical scaffold and wing domains of SecA"/>
    <property type="match status" value="1"/>
</dbReference>
<evidence type="ECO:0000256" key="10">
    <source>
        <dbReference type="ARBA" id="ARBA00023010"/>
    </source>
</evidence>
<evidence type="ECO:0000256" key="1">
    <source>
        <dbReference type="ARBA" id="ARBA00004170"/>
    </source>
</evidence>
<dbReference type="InterPro" id="IPR027417">
    <property type="entry name" value="P-loop_NTPase"/>
</dbReference>
<evidence type="ECO:0000313" key="17">
    <source>
        <dbReference type="Proteomes" id="UP000230790"/>
    </source>
</evidence>
<feature type="binding site" evidence="12">
    <location>
        <begin position="105"/>
        <end position="109"/>
    </location>
    <ligand>
        <name>ATP</name>
        <dbReference type="ChEBI" id="CHEBI:30616"/>
    </ligand>
</feature>
<comment type="similarity">
    <text evidence="2 12">Belongs to the SecA family.</text>
</comment>
<dbReference type="EC" id="7.4.2.8" evidence="12"/>
<dbReference type="HAMAP" id="MF_01382">
    <property type="entry name" value="SecA"/>
    <property type="match status" value="1"/>
</dbReference>
<keyword evidence="8 12" id="KW-0653">Protein transport</keyword>
<dbReference type="Pfam" id="PF07516">
    <property type="entry name" value="SecA_SW"/>
    <property type="match status" value="1"/>
</dbReference>
<dbReference type="InterPro" id="IPR036670">
    <property type="entry name" value="SecA_X-link_sf"/>
</dbReference>
<keyword evidence="7 12" id="KW-0067">ATP-binding</keyword>
<protein>
    <recommendedName>
        <fullName evidence="12">Protein translocase subunit SecA</fullName>
        <ecNumber evidence="12">7.4.2.8</ecNumber>
    </recommendedName>
</protein>
<evidence type="ECO:0000256" key="8">
    <source>
        <dbReference type="ARBA" id="ARBA00022927"/>
    </source>
</evidence>
<dbReference type="InterPro" id="IPR011116">
    <property type="entry name" value="SecA_Wing/Scaffold"/>
</dbReference>
<dbReference type="InterPro" id="IPR014018">
    <property type="entry name" value="SecA_motor_DEAD"/>
</dbReference>
<reference evidence="16 17" key="1">
    <citation type="submission" date="2017-11" db="EMBL/GenBank/DDBJ databases">
        <title>Evolution of Phototrophy in the Chloroflexi Phylum Driven by Horizontal Gene Transfer.</title>
        <authorList>
            <person name="Ward L.M."/>
            <person name="Hemp J."/>
            <person name="Shih P.M."/>
            <person name="Mcglynn S.E."/>
            <person name="Fischer W."/>
        </authorList>
    </citation>
    <scope>NUCLEOTIDE SEQUENCE [LARGE SCALE GENOMIC DNA]</scope>
    <source>
        <strain evidence="16">JP3_7</strain>
    </source>
</reference>
<feature type="domain" description="SecA family profile" evidence="15">
    <location>
        <begin position="3"/>
        <end position="688"/>
    </location>
</feature>
<comment type="subunit">
    <text evidence="12">Monomer and homodimer. Part of the essential Sec protein translocation apparatus which comprises SecA, SecYEG and auxiliary proteins SecDF. Other proteins may also be involved.</text>
</comment>
<dbReference type="PANTHER" id="PTHR30612:SF0">
    <property type="entry name" value="CHLOROPLAST PROTEIN-TRANSPORTING ATPASE"/>
    <property type="match status" value="1"/>
</dbReference>
<keyword evidence="10 12" id="KW-0811">Translocation</keyword>
<keyword evidence="3 12" id="KW-0813">Transport</keyword>
<accession>A0A2M8QCW7</accession>
<dbReference type="InterPro" id="IPR011130">
    <property type="entry name" value="SecA_preprotein_X-link_dom"/>
</dbReference>
<dbReference type="InterPro" id="IPR014001">
    <property type="entry name" value="Helicase_ATP-bd"/>
</dbReference>
<dbReference type="GO" id="GO:0065002">
    <property type="term" value="P:intracellular protein transmembrane transport"/>
    <property type="evidence" value="ECO:0007669"/>
    <property type="project" value="UniProtKB-UniRule"/>
</dbReference>
<evidence type="ECO:0000259" key="14">
    <source>
        <dbReference type="PROSITE" id="PS51192"/>
    </source>
</evidence>
<name>A0A2M8QCW7_9CHLR</name>